<dbReference type="InterPro" id="IPR011050">
    <property type="entry name" value="Pectin_lyase_fold/virulence"/>
</dbReference>
<dbReference type="EMBL" id="MLKD01000009">
    <property type="protein sequence ID" value="OQE23114.1"/>
    <property type="molecule type" value="Genomic_DNA"/>
</dbReference>
<organism evidence="4 5">
    <name type="scientific">Penicillium steckii</name>
    <dbReference type="NCBI Taxonomy" id="303698"/>
    <lineage>
        <taxon>Eukaryota</taxon>
        <taxon>Fungi</taxon>
        <taxon>Dikarya</taxon>
        <taxon>Ascomycota</taxon>
        <taxon>Pezizomycotina</taxon>
        <taxon>Eurotiomycetes</taxon>
        <taxon>Eurotiomycetidae</taxon>
        <taxon>Eurotiales</taxon>
        <taxon>Aspergillaceae</taxon>
        <taxon>Penicillium</taxon>
    </lineage>
</organism>
<evidence type="ECO:0000313" key="4">
    <source>
        <dbReference type="EMBL" id="OQE23114.1"/>
    </source>
</evidence>
<dbReference type="Gene3D" id="3.40.50.300">
    <property type="entry name" value="P-loop containing nucleotide triphosphate hydrolases"/>
    <property type="match status" value="1"/>
</dbReference>
<dbReference type="Proteomes" id="UP000191285">
    <property type="component" value="Unassembled WGS sequence"/>
</dbReference>
<dbReference type="OrthoDB" id="5986190at2759"/>
<dbReference type="SUPFAM" id="SSF51126">
    <property type="entry name" value="Pectin lyase-like"/>
    <property type="match status" value="2"/>
</dbReference>
<protein>
    <recommendedName>
        <fullName evidence="6">Pectate lyase superfamily protein domain-containing protein</fullName>
    </recommendedName>
</protein>
<dbReference type="Pfam" id="PF12708">
    <property type="entry name" value="Pect-lyase_RHGA_epim"/>
    <property type="match status" value="2"/>
</dbReference>
<dbReference type="Pfam" id="PF00931">
    <property type="entry name" value="NB-ARC"/>
    <property type="match status" value="1"/>
</dbReference>
<dbReference type="SUPFAM" id="SSF52540">
    <property type="entry name" value="P-loop containing nucleoside triphosphate hydrolases"/>
    <property type="match status" value="1"/>
</dbReference>
<evidence type="ECO:0000313" key="5">
    <source>
        <dbReference type="Proteomes" id="UP000191285"/>
    </source>
</evidence>
<dbReference type="Gene3D" id="1.25.40.10">
    <property type="entry name" value="Tetratricopeptide repeat domain"/>
    <property type="match status" value="3"/>
</dbReference>
<evidence type="ECO:0008006" key="6">
    <source>
        <dbReference type="Google" id="ProtNLM"/>
    </source>
</evidence>
<evidence type="ECO:0000259" key="3">
    <source>
        <dbReference type="Pfam" id="PF12708"/>
    </source>
</evidence>
<dbReference type="InterPro" id="IPR002182">
    <property type="entry name" value="NB-ARC"/>
</dbReference>
<feature type="domain" description="Rhamnogalacturonase A/B/Epimerase-like pectate lyase" evidence="3">
    <location>
        <begin position="159"/>
        <end position="363"/>
    </location>
</feature>
<feature type="coiled-coil region" evidence="1">
    <location>
        <begin position="1816"/>
        <end position="1843"/>
    </location>
</feature>
<name>A0A1V6TAQ6_9EURO</name>
<dbReference type="Pfam" id="PF13374">
    <property type="entry name" value="TPR_10"/>
    <property type="match status" value="4"/>
</dbReference>
<sequence>MRHQWGVHLLPQKWTSQLPHETLTFDPKFKLPTEWEFPLLQLAWRQQDVQHKYGCQTRDSSHHLVQIKRIRSELILFLPRVNTHVGTMIKFVAAFLLLLGGVSAAPASSNDNMATHNLEKRATSFWYANMDHTGQYRGYAPDLDPDYTYPVFKSVNAGDGASIQDAINSGSSGTRHGSWLASQPRVVYIPPGTYEISSTIRMNTDTILMGDATNPPIIKAAAGFSGDQILISGQDPTTGVSGELSFAVGLKNLILDTTSINGGNAFTALYWGVAQVAQLQNIKITMAYSSNGQGHTGIRLGRGSTLGLSDVRVERGQNGIWHDGHQQALYKSIYFYQNTIGMLISGGNTISIIAPTFDTCGTAVRNTGGSPWIALIDATSINSGVTFVTTVYPSFLIENLSKDTNSDIAQVPEKTVLGAQSHVDTFTYANTVGRDPKYGAQTSTNTRPSVLAPNGKYPVLPAPNYATNPISDFINVKDPSQNGGYTVLGDHSKDESGVLNSILQYAASNNKIVYFPFGKYRVDSTLFVPKGSRIVGEAWATITGNGDYFKDSSSPKPVVAIGNGGDVGTAQIQDMRFTVSDVLPGAILVQFNMAGSSPGQVALWNSMITIGGTRGASALTNACRDASNECRAAFLGMHFAPTSSAYVENVWNWVADHITEDFDGGSNIAAKGGALIESTKGTWIHALGSEHYWLYQLNLRKASNVMISMLQTETNYDQGDNVQQIPPAPWVADVTNWGDPDFSWCGGGDTRCRMGFANYINGGSNIYTYASASWAFFSGPGYQACAGAYQCQNYMHWIAQTPANLQAFGLCSKDTWATLRLADGTNIVTQDGFTGSWPNTGGDARLPFIGRIRLGHFVERLGINTLVGFGPLKVPRPMPSNVHVSFGNANSGMQVGINPGTIRNQFRWDHQADPKALPTPLSTIYLPRDHHYVADEALFDSIHRNLSDGLGCRVALVGIGGIGKSSLAKEYVYRAFEENQATLGFWIDASNIACASEGYRDIARQMNLLDSSNPNENIFQRVHDWLRDTKTPWVLVLDDMNEDLLLYNSPLGNQEGVVYGNKVDVARHSLLTSVPESSRGNGSVILTTRNNQIAEKFVPDHGLFNIEPLEEKLALKLLRDKLSFRVDKDTLRQLTQRLGSNPFLLSHAAAYLDFTTSSETISKHINELFGATSKDGDIDFCLKRLLSKTLEAIDASALDKISLMSFFEPGKINENLILRQGDESTNIDMIESEVEREKFFSEWDAMSGRRHLSQLKEYCLIDIGTDKKTLTMHRLTQYAIGDWLGDRKNDGRLIAQFIINLYLELDASAEGGSEPTNLGSYYPHVLRAAAHRPEDLSPRTRLTWARLLLKGASYAETIPDTENMQDMYFKAREILNDLLGPKNHDAIKSIESLILANLLGAKWEDARNLAEESMSLFHEELGKEHASTLSITNYLALANWYLGQLGETERLLGTSLEISRSISGEDHPGTLNIISNLATTYEFQGRWAESASLNSKVLNIQERILGNEHPNTLISMNNLAEALKRQGHLERAEELHSRVFEVRKRTLHPEHLDILASMNNIASLYQIQGRLQEAERIYLQLVEVSKKNRGLLHRDTIGAIANLASNYRVQGRWKEVEALDSQTLAARERILGNDHLDTLRSLTDLAMTYQNQKQYEMAERLQLRAIEAQERQLGSNHPDLLRSMDSLSVSYRKQGKIHDAKLIQQQVVDRSRAALGPEHPDTLTSLGILAMLFFDERNFDQAETLQREVMHSRMRILDSKHPAVLADMDALALIYQSQRRFKDAENMLLRVVAIRQEVIGPEHPDTLFSMQNLASILFEKKQLEEAEELQKKVKRELEKTLGKDHPETNDAKNFLTKISDARASEDLHSDQDSDLDSLDSGSIISRFALSKGQSSATSYNQPIIMIAVDLFTTLLLKKENFQGLCKSAIQDRHMSQLRVHRNLGKVLRLFAYALCQEEQAQDYGNVIKFVQESSVAISSQVLQKIGAARTASLEESDIRQIEQESPRDKIAKYL</sequence>
<dbReference type="InterPro" id="IPR019734">
    <property type="entry name" value="TPR_rpt"/>
</dbReference>
<dbReference type="InterPro" id="IPR053137">
    <property type="entry name" value="NLR-like"/>
</dbReference>
<proteinExistence type="predicted"/>
<dbReference type="Pfam" id="PF13424">
    <property type="entry name" value="TPR_12"/>
    <property type="match status" value="3"/>
</dbReference>
<dbReference type="SMART" id="SM00028">
    <property type="entry name" value="TPR"/>
    <property type="match status" value="5"/>
</dbReference>
<accession>A0A1V6TAQ6</accession>
<dbReference type="CDD" id="cd23668">
    <property type="entry name" value="GH55_beta13glucanase-like"/>
    <property type="match status" value="1"/>
</dbReference>
<dbReference type="Gene3D" id="2.160.20.10">
    <property type="entry name" value="Single-stranded right-handed beta-helix, Pectin lyase-like"/>
    <property type="match status" value="2"/>
</dbReference>
<dbReference type="FunFam" id="2.160.20.10:FF:000049">
    <property type="entry name" value="Putative exo-beta-1,3-glucanase"/>
    <property type="match status" value="1"/>
</dbReference>
<gene>
    <name evidence="4" type="ORF">PENSTE_c009G09240</name>
</gene>
<keyword evidence="1" id="KW-0175">Coiled coil</keyword>
<dbReference type="InterPro" id="IPR011990">
    <property type="entry name" value="TPR-like_helical_dom_sf"/>
</dbReference>
<feature type="domain" description="Rhamnogalacturonase A/B/Epimerase-like pectate lyase" evidence="3">
    <location>
        <begin position="485"/>
        <end position="548"/>
    </location>
</feature>
<dbReference type="PANTHER" id="PTHR46082:SF6">
    <property type="entry name" value="AAA+ ATPASE DOMAIN-CONTAINING PROTEIN-RELATED"/>
    <property type="match status" value="1"/>
</dbReference>
<evidence type="ECO:0000259" key="2">
    <source>
        <dbReference type="Pfam" id="PF00931"/>
    </source>
</evidence>
<dbReference type="PANTHER" id="PTHR46082">
    <property type="entry name" value="ATP/GTP-BINDING PROTEIN-RELATED"/>
    <property type="match status" value="1"/>
</dbReference>
<reference evidence="5" key="1">
    <citation type="journal article" date="2017" name="Nat. Microbiol.">
        <title>Global analysis of biosynthetic gene clusters reveals vast potential of secondary metabolite production in Penicillium species.</title>
        <authorList>
            <person name="Nielsen J.C."/>
            <person name="Grijseels S."/>
            <person name="Prigent S."/>
            <person name="Ji B."/>
            <person name="Dainat J."/>
            <person name="Nielsen K.F."/>
            <person name="Frisvad J.C."/>
            <person name="Workman M."/>
            <person name="Nielsen J."/>
        </authorList>
    </citation>
    <scope>NUCLEOTIDE SEQUENCE [LARGE SCALE GENOMIC DNA]</scope>
    <source>
        <strain evidence="5">IBT 24891</strain>
    </source>
</reference>
<keyword evidence="5" id="KW-1185">Reference proteome</keyword>
<dbReference type="InterPro" id="IPR027417">
    <property type="entry name" value="P-loop_NTPase"/>
</dbReference>
<evidence type="ECO:0000256" key="1">
    <source>
        <dbReference type="SAM" id="Coils"/>
    </source>
</evidence>
<comment type="caution">
    <text evidence="4">The sequence shown here is derived from an EMBL/GenBank/DDBJ whole genome shotgun (WGS) entry which is preliminary data.</text>
</comment>
<dbReference type="STRING" id="303698.A0A1V6TAQ6"/>
<dbReference type="SUPFAM" id="SSF48452">
    <property type="entry name" value="TPR-like"/>
    <property type="match status" value="3"/>
</dbReference>
<feature type="domain" description="NB-ARC" evidence="2">
    <location>
        <begin position="939"/>
        <end position="1043"/>
    </location>
</feature>
<dbReference type="InterPro" id="IPR024535">
    <property type="entry name" value="RHGA/B-epi-like_pectate_lyase"/>
</dbReference>
<dbReference type="InterPro" id="IPR012334">
    <property type="entry name" value="Pectin_lyas_fold"/>
</dbReference>